<keyword evidence="2" id="KW-1185">Reference proteome</keyword>
<dbReference type="Gene3D" id="3.30.230.70">
    <property type="entry name" value="GHMP Kinase, N-terminal domain"/>
    <property type="match status" value="1"/>
</dbReference>
<sequence>MGAMEHCIAPHYNRSCVSRGILPAGWLRLMGTMAVLTGMYSPAEVKVSKDIYEKVTMEVLLKPKVGLPGIYEKSWEQVIKTCEAVVLGALHPCSSITVMMQVIREARMALFYSETLDRHH</sequence>
<organism evidence="1 2">
    <name type="scientific">Sphenodon punctatus</name>
    <name type="common">Tuatara</name>
    <name type="synonym">Hatteria punctata</name>
    <dbReference type="NCBI Taxonomy" id="8508"/>
    <lineage>
        <taxon>Eukaryota</taxon>
        <taxon>Metazoa</taxon>
        <taxon>Chordata</taxon>
        <taxon>Craniata</taxon>
        <taxon>Vertebrata</taxon>
        <taxon>Euteleostomi</taxon>
        <taxon>Lepidosauria</taxon>
        <taxon>Sphenodontia</taxon>
        <taxon>Sphenodontidae</taxon>
        <taxon>Sphenodon</taxon>
    </lineage>
</organism>
<evidence type="ECO:0000313" key="1">
    <source>
        <dbReference type="Ensembl" id="ENSSPUP00000014851.1"/>
    </source>
</evidence>
<dbReference type="Ensembl" id="ENSSPUT00000015840.1">
    <property type="protein sequence ID" value="ENSSPUP00000014851.1"/>
    <property type="gene ID" value="ENSSPUG00000011467.1"/>
</dbReference>
<proteinExistence type="predicted"/>
<protein>
    <submittedName>
        <fullName evidence="1">Uncharacterized protein</fullName>
    </submittedName>
</protein>
<evidence type="ECO:0000313" key="2">
    <source>
        <dbReference type="Proteomes" id="UP000694392"/>
    </source>
</evidence>
<accession>A0A8D0H1V9</accession>
<dbReference type="GeneTree" id="ENSGT00950000186201"/>
<reference evidence="1" key="1">
    <citation type="submission" date="2025-08" db="UniProtKB">
        <authorList>
            <consortium name="Ensembl"/>
        </authorList>
    </citation>
    <scope>IDENTIFICATION</scope>
</reference>
<dbReference type="InterPro" id="IPR027408">
    <property type="entry name" value="PNPase/RNase_PH_dom_sf"/>
</dbReference>
<reference evidence="1" key="2">
    <citation type="submission" date="2025-09" db="UniProtKB">
        <authorList>
            <consortium name="Ensembl"/>
        </authorList>
    </citation>
    <scope>IDENTIFICATION</scope>
</reference>
<name>A0A8D0H1V9_SPHPU</name>
<dbReference type="AlphaFoldDB" id="A0A8D0H1V9"/>
<dbReference type="Proteomes" id="UP000694392">
    <property type="component" value="Unplaced"/>
</dbReference>